<evidence type="ECO:0000313" key="3">
    <source>
        <dbReference type="Proteomes" id="UP000298787"/>
    </source>
</evidence>
<evidence type="ECO:0000256" key="1">
    <source>
        <dbReference type="SAM" id="MobiDB-lite"/>
    </source>
</evidence>
<feature type="region of interest" description="Disordered" evidence="1">
    <location>
        <begin position="131"/>
        <end position="187"/>
    </location>
</feature>
<name>A0A4U5VE71_COLLU</name>
<organism evidence="2 3">
    <name type="scientific">Collichthys lucidus</name>
    <name type="common">Big head croaker</name>
    <name type="synonym">Sciaena lucida</name>
    <dbReference type="NCBI Taxonomy" id="240159"/>
    <lineage>
        <taxon>Eukaryota</taxon>
        <taxon>Metazoa</taxon>
        <taxon>Chordata</taxon>
        <taxon>Craniata</taxon>
        <taxon>Vertebrata</taxon>
        <taxon>Euteleostomi</taxon>
        <taxon>Actinopterygii</taxon>
        <taxon>Neopterygii</taxon>
        <taxon>Teleostei</taxon>
        <taxon>Neoteleostei</taxon>
        <taxon>Acanthomorphata</taxon>
        <taxon>Eupercaria</taxon>
        <taxon>Sciaenidae</taxon>
        <taxon>Collichthys</taxon>
    </lineage>
</organism>
<feature type="compositionally biased region" description="Basic and acidic residues" evidence="1">
    <location>
        <begin position="156"/>
        <end position="165"/>
    </location>
</feature>
<feature type="compositionally biased region" description="Polar residues" evidence="1">
    <location>
        <begin position="166"/>
        <end position="187"/>
    </location>
</feature>
<sequence>MVTFMALRFEEIIQGLEEMADEGEKVLKENGEHLAWPSQMKNLSSSLPLKCGSASIEPPPDLLQQLLQYTTQRMRNVSQTVGGIGDSALEEAAEYFASVSELLEEKLKVKRAVETRLMQVLSRIEMASLRKPGPEDSALFSEDSGIGAENESLAGSERHQRRESCESSGTNRTTPVSPMGYTSVNIRQRVSRQKIETPYTTSCSEEAPQSTSGKGKYFRLQFNPLPFQSTISFLLLPFQSTVSTSLAKSKKMVKGEQQ</sequence>
<dbReference type="AlphaFoldDB" id="A0A4U5VE71"/>
<dbReference type="PANTHER" id="PTHR22017:SF0">
    <property type="entry name" value="PHOTORECEPTOR CILIUM ACTIN REGULATOR"/>
    <property type="match status" value="1"/>
</dbReference>
<accession>A0A4U5VE71</accession>
<dbReference type="InterPro" id="IPR029352">
    <property type="entry name" value="PCARE"/>
</dbReference>
<dbReference type="EMBL" id="CM014095">
    <property type="protein sequence ID" value="TKS86276.1"/>
    <property type="molecule type" value="Genomic_DNA"/>
</dbReference>
<protein>
    <submittedName>
        <fullName evidence="2">Uncharacterized protein</fullName>
    </submittedName>
</protein>
<dbReference type="Pfam" id="PF15449">
    <property type="entry name" value="Retinal"/>
    <property type="match status" value="1"/>
</dbReference>
<reference evidence="2 3" key="1">
    <citation type="submission" date="2019-01" db="EMBL/GenBank/DDBJ databases">
        <title>Genome Assembly of Collichthys lucidus.</title>
        <authorList>
            <person name="Cai M."/>
            <person name="Xiao S."/>
        </authorList>
    </citation>
    <scope>NUCLEOTIDE SEQUENCE [LARGE SCALE GENOMIC DNA]</scope>
    <source>
        <strain evidence="2">JT15FE1705JMU</strain>
        <tissue evidence="2">Muscle</tissue>
    </source>
</reference>
<evidence type="ECO:0000313" key="2">
    <source>
        <dbReference type="EMBL" id="TKS86276.1"/>
    </source>
</evidence>
<gene>
    <name evidence="2" type="ORF">D9C73_020393</name>
</gene>
<dbReference type="Proteomes" id="UP000298787">
    <property type="component" value="Chromosome 18"/>
</dbReference>
<dbReference type="PANTHER" id="PTHR22017">
    <property type="entry name" value="PHOTORECEPTOR CILIUM ACTIN REGULATOR"/>
    <property type="match status" value="1"/>
</dbReference>
<proteinExistence type="predicted"/>
<keyword evidence="3" id="KW-1185">Reference proteome</keyword>